<evidence type="ECO:0000313" key="1">
    <source>
        <dbReference type="EMBL" id="TWE08772.1"/>
    </source>
</evidence>
<reference evidence="1 2" key="1">
    <citation type="submission" date="2019-06" db="EMBL/GenBank/DDBJ databases">
        <title>Sorghum-associated microbial communities from plants grown in Nebraska, USA.</title>
        <authorList>
            <person name="Schachtman D."/>
        </authorList>
    </citation>
    <scope>NUCLEOTIDE SEQUENCE [LARGE SCALE GENOMIC DNA]</scope>
    <source>
        <strain evidence="1 2">2482</strain>
    </source>
</reference>
<comment type="caution">
    <text evidence="1">The sequence shown here is derived from an EMBL/GenBank/DDBJ whole genome shotgun (WGS) entry which is preliminary data.</text>
</comment>
<dbReference type="EMBL" id="VIVN01000001">
    <property type="protein sequence ID" value="TWE08772.1"/>
    <property type="molecule type" value="Genomic_DNA"/>
</dbReference>
<sequence length="96" mass="10612">MDNPVSGTTLIGTNKCVWLVLDENGVAKIDVLVDGKAAGQAIYGDVRLDVQKAYPQYNNGKSGFHFPLDSTKFSNENILLQLGKLERMAVSRHYQQ</sequence>
<organism evidence="1 2">
    <name type="scientific">Neobacillus bataviensis</name>
    <dbReference type="NCBI Taxonomy" id="220685"/>
    <lineage>
        <taxon>Bacteria</taxon>
        <taxon>Bacillati</taxon>
        <taxon>Bacillota</taxon>
        <taxon>Bacilli</taxon>
        <taxon>Bacillales</taxon>
        <taxon>Bacillaceae</taxon>
        <taxon>Neobacillus</taxon>
    </lineage>
</organism>
<dbReference type="RefSeq" id="WP_144562405.1">
    <property type="nucleotide sequence ID" value="NZ_VIVN01000001.1"/>
</dbReference>
<name>A0A561DZK5_9BACI</name>
<dbReference type="Proteomes" id="UP000319671">
    <property type="component" value="Unassembled WGS sequence"/>
</dbReference>
<accession>A0A561DZK5</accession>
<gene>
    <name evidence="1" type="ORF">FB550_101800</name>
</gene>
<dbReference type="AlphaFoldDB" id="A0A561DZK5"/>
<proteinExistence type="predicted"/>
<protein>
    <submittedName>
        <fullName evidence="1">Uncharacterized protein</fullName>
    </submittedName>
</protein>
<evidence type="ECO:0000313" key="2">
    <source>
        <dbReference type="Proteomes" id="UP000319671"/>
    </source>
</evidence>
<keyword evidence="2" id="KW-1185">Reference proteome</keyword>